<dbReference type="AlphaFoldDB" id="A0A1E4TI99"/>
<feature type="domain" description="GAF" evidence="2">
    <location>
        <begin position="62"/>
        <end position="162"/>
    </location>
</feature>
<dbReference type="PANTHER" id="PTHR21021:SF15">
    <property type="entry name" value="FREE METHIONINE-R-SULFOXIDE REDUCTASE"/>
    <property type="match status" value="1"/>
</dbReference>
<feature type="non-terminal residue" evidence="3">
    <location>
        <position position="1"/>
    </location>
</feature>
<dbReference type="GO" id="GO:0034599">
    <property type="term" value="P:cellular response to oxidative stress"/>
    <property type="evidence" value="ECO:0007669"/>
    <property type="project" value="EnsemblFungi"/>
</dbReference>
<evidence type="ECO:0000256" key="1">
    <source>
        <dbReference type="ARBA" id="ARBA00038454"/>
    </source>
</evidence>
<name>A0A1E4TI99_9ASCO</name>
<dbReference type="GO" id="GO:0033745">
    <property type="term" value="F:L-methionine-(R)-S-oxide reductase activity"/>
    <property type="evidence" value="ECO:0007669"/>
    <property type="project" value="EnsemblFungi"/>
</dbReference>
<keyword evidence="4" id="KW-1185">Reference proteome</keyword>
<dbReference type="PANTHER" id="PTHR21021">
    <property type="entry name" value="GAF/PUTATIVE CYTOSKELETAL PROTEIN"/>
    <property type="match status" value="1"/>
</dbReference>
<evidence type="ECO:0000313" key="3">
    <source>
        <dbReference type="EMBL" id="ODV91482.1"/>
    </source>
</evidence>
<dbReference type="InterPro" id="IPR051330">
    <property type="entry name" value="Phosphatase_reg/MetRdx"/>
</dbReference>
<dbReference type="InterPro" id="IPR000614">
    <property type="entry name" value="FRMsr_CS"/>
</dbReference>
<evidence type="ECO:0000259" key="2">
    <source>
        <dbReference type="Pfam" id="PF13185"/>
    </source>
</evidence>
<accession>A0A1E4TI99</accession>
<evidence type="ECO:0000313" key="4">
    <source>
        <dbReference type="Proteomes" id="UP000095023"/>
    </source>
</evidence>
<dbReference type="FunFam" id="3.30.450.40:FF:000008">
    <property type="entry name" value="GAF domain-containing proteins"/>
    <property type="match status" value="1"/>
</dbReference>
<dbReference type="Pfam" id="PF13185">
    <property type="entry name" value="GAF_2"/>
    <property type="match status" value="1"/>
</dbReference>
<dbReference type="Proteomes" id="UP000095023">
    <property type="component" value="Unassembled WGS sequence"/>
</dbReference>
<proteinExistence type="inferred from homology"/>
<sequence length="164" mass="18034">HHADNSNFASNIDRKELYEQINMSMKALMTDSWVSNLSNAAALLWHGFQSQGEPLNRVNWAGFYYEESGKLLLGPFQGKVACQEIEIGKGVCGKAALELQTVRIEDVDEFPGHIACDADSKSEIVVPIVRDGVLLGVLDIDCTVLGGFDTLDQQYLEELCAILS</sequence>
<dbReference type="PROSITE" id="PS01320">
    <property type="entry name" value="UPF0067"/>
    <property type="match status" value="1"/>
</dbReference>
<comment type="similarity">
    <text evidence="1">Belongs to the free Met sulfoxide reductase family.</text>
</comment>
<dbReference type="OrthoDB" id="15735at2759"/>
<dbReference type="Gene3D" id="3.30.450.40">
    <property type="match status" value="1"/>
</dbReference>
<organism evidence="3 4">
    <name type="scientific">Tortispora caseinolytica NRRL Y-17796</name>
    <dbReference type="NCBI Taxonomy" id="767744"/>
    <lineage>
        <taxon>Eukaryota</taxon>
        <taxon>Fungi</taxon>
        <taxon>Dikarya</taxon>
        <taxon>Ascomycota</taxon>
        <taxon>Saccharomycotina</taxon>
        <taxon>Trigonopsidomycetes</taxon>
        <taxon>Trigonopsidales</taxon>
        <taxon>Trigonopsidaceae</taxon>
        <taxon>Tortispora</taxon>
    </lineage>
</organism>
<protein>
    <recommendedName>
        <fullName evidence="2">GAF domain-containing protein</fullName>
    </recommendedName>
</protein>
<feature type="non-terminal residue" evidence="3">
    <location>
        <position position="164"/>
    </location>
</feature>
<gene>
    <name evidence="3" type="ORF">CANCADRAFT_13578</name>
</gene>
<dbReference type="SUPFAM" id="SSF55781">
    <property type="entry name" value="GAF domain-like"/>
    <property type="match status" value="1"/>
</dbReference>
<dbReference type="InterPro" id="IPR003018">
    <property type="entry name" value="GAF"/>
</dbReference>
<dbReference type="GO" id="GO:0005829">
    <property type="term" value="C:cytosol"/>
    <property type="evidence" value="ECO:0007669"/>
    <property type="project" value="TreeGrafter"/>
</dbReference>
<dbReference type="EMBL" id="KV453841">
    <property type="protein sequence ID" value="ODV91482.1"/>
    <property type="molecule type" value="Genomic_DNA"/>
</dbReference>
<dbReference type="InterPro" id="IPR029016">
    <property type="entry name" value="GAF-like_dom_sf"/>
</dbReference>
<reference evidence="4" key="1">
    <citation type="submission" date="2016-02" db="EMBL/GenBank/DDBJ databases">
        <title>Comparative genomics of biotechnologically important yeasts.</title>
        <authorList>
            <consortium name="DOE Joint Genome Institute"/>
            <person name="Riley R."/>
            <person name="Haridas S."/>
            <person name="Wolfe K.H."/>
            <person name="Lopes M.R."/>
            <person name="Hittinger C.T."/>
            <person name="Goker M."/>
            <person name="Salamov A."/>
            <person name="Wisecaver J."/>
            <person name="Long T.M."/>
            <person name="Aerts A.L."/>
            <person name="Barry K."/>
            <person name="Choi C."/>
            <person name="Clum A."/>
            <person name="Coughlan A.Y."/>
            <person name="Deshpande S."/>
            <person name="Douglass A.P."/>
            <person name="Hanson S.J."/>
            <person name="Klenk H.-P."/>
            <person name="Labutti K."/>
            <person name="Lapidus A."/>
            <person name="Lindquist E."/>
            <person name="Lipzen A."/>
            <person name="Meier-Kolthoff J.P."/>
            <person name="Ohm R.A."/>
            <person name="Otillar R.P."/>
            <person name="Pangilinan J."/>
            <person name="Peng Y."/>
            <person name="Rokas A."/>
            <person name="Rosa C.A."/>
            <person name="Scheuner C."/>
            <person name="Sibirny A.A."/>
            <person name="Slot J.C."/>
            <person name="Stielow J.B."/>
            <person name="Sun H."/>
            <person name="Kurtzman C.P."/>
            <person name="Blackwell M."/>
            <person name="Jeffries T.W."/>
            <person name="Grigoriev I.V."/>
        </authorList>
    </citation>
    <scope>NUCLEOTIDE SEQUENCE [LARGE SCALE GENOMIC DNA]</scope>
    <source>
        <strain evidence="4">NRRL Y-17796</strain>
    </source>
</reference>